<dbReference type="Proteomes" id="UP001595457">
    <property type="component" value="Unassembled WGS sequence"/>
</dbReference>
<evidence type="ECO:0000259" key="4">
    <source>
        <dbReference type="Pfam" id="PF13511"/>
    </source>
</evidence>
<feature type="domain" description="DUF4124" evidence="4">
    <location>
        <begin position="10"/>
        <end position="61"/>
    </location>
</feature>
<accession>A0ABV7AVM6</accession>
<feature type="chain" id="PRO_5045337040" evidence="3">
    <location>
        <begin position="21"/>
        <end position="143"/>
    </location>
</feature>
<keyword evidence="6" id="KW-1185">Reference proteome</keyword>
<gene>
    <name evidence="5" type="ORF">ACFOJE_14275</name>
</gene>
<evidence type="ECO:0000313" key="5">
    <source>
        <dbReference type="EMBL" id="MFC2973370.1"/>
    </source>
</evidence>
<feature type="signal peptide" evidence="3">
    <location>
        <begin position="1"/>
        <end position="20"/>
    </location>
</feature>
<dbReference type="Pfam" id="PF13511">
    <property type="entry name" value="DUF4124"/>
    <property type="match status" value="1"/>
</dbReference>
<evidence type="ECO:0000256" key="2">
    <source>
        <dbReference type="SAM" id="MobiDB-lite"/>
    </source>
</evidence>
<proteinExistence type="predicted"/>
<feature type="coiled-coil region" evidence="1">
    <location>
        <begin position="108"/>
        <end position="135"/>
    </location>
</feature>
<evidence type="ECO:0000256" key="1">
    <source>
        <dbReference type="SAM" id="Coils"/>
    </source>
</evidence>
<name>A0ABV7AVM6_9GAMM</name>
<protein>
    <submittedName>
        <fullName evidence="5">DUF4124 domain-containing protein</fullName>
    </submittedName>
</protein>
<evidence type="ECO:0000256" key="3">
    <source>
        <dbReference type="SAM" id="SignalP"/>
    </source>
</evidence>
<organism evidence="5 6">
    <name type="scientific">Azotobacter bryophylli</name>
    <dbReference type="NCBI Taxonomy" id="1986537"/>
    <lineage>
        <taxon>Bacteria</taxon>
        <taxon>Pseudomonadati</taxon>
        <taxon>Pseudomonadota</taxon>
        <taxon>Gammaproteobacteria</taxon>
        <taxon>Pseudomonadales</taxon>
        <taxon>Pseudomonadaceae</taxon>
        <taxon>Azotobacter</taxon>
    </lineage>
</organism>
<feature type="compositionally biased region" description="Basic and acidic residues" evidence="2">
    <location>
        <begin position="65"/>
        <end position="76"/>
    </location>
</feature>
<dbReference type="InterPro" id="IPR025392">
    <property type="entry name" value="DUF4124"/>
</dbReference>
<keyword evidence="3" id="KW-0732">Signal</keyword>
<evidence type="ECO:0000313" key="6">
    <source>
        <dbReference type="Proteomes" id="UP001595457"/>
    </source>
</evidence>
<feature type="region of interest" description="Disordered" evidence="2">
    <location>
        <begin position="35"/>
        <end position="76"/>
    </location>
</feature>
<keyword evidence="1" id="KW-0175">Coiled coil</keyword>
<comment type="caution">
    <text evidence="5">The sequence shown here is derived from an EMBL/GenBank/DDBJ whole genome shotgun (WGS) entry which is preliminary data.</text>
</comment>
<reference evidence="6" key="1">
    <citation type="journal article" date="2019" name="Int. J. Syst. Evol. Microbiol.">
        <title>The Global Catalogue of Microorganisms (GCM) 10K type strain sequencing project: providing services to taxonomists for standard genome sequencing and annotation.</title>
        <authorList>
            <consortium name="The Broad Institute Genomics Platform"/>
            <consortium name="The Broad Institute Genome Sequencing Center for Infectious Disease"/>
            <person name="Wu L."/>
            <person name="Ma J."/>
        </authorList>
    </citation>
    <scope>NUCLEOTIDE SEQUENCE [LARGE SCALE GENOMIC DNA]</scope>
    <source>
        <strain evidence="6">KCTC 62195</strain>
    </source>
</reference>
<dbReference type="EMBL" id="JBHRSJ010000030">
    <property type="protein sequence ID" value="MFC2973370.1"/>
    <property type="molecule type" value="Genomic_DNA"/>
</dbReference>
<sequence length="143" mass="16199">MRRITLIGGLLLAMSATAMASQVYTWVDEKGVTHFSEQPPNGRPAASFSTSSPVSRMPPPAKLPTLEEKNPEQEAIDKKVKREIAVKEAERKKYCETVRTRLAYLENNPRLRAEIEGEMRRLTEEERQARIAEAQKAIKESCE</sequence>
<dbReference type="RefSeq" id="WP_377815072.1">
    <property type="nucleotide sequence ID" value="NZ_JBHRSJ010000030.1"/>
</dbReference>